<reference evidence="2 3" key="2">
    <citation type="submission" date="2019-01" db="EMBL/GenBank/DDBJ databases">
        <title>Motilimonas pumilus sp. nov., isolated from the gut of sea cucumber (Apostichopus japonicus).</title>
        <authorList>
            <person name="Wang F.-Q."/>
            <person name="Ren L.-H."/>
            <person name="Lin Y.-W."/>
            <person name="Sun G.-H."/>
            <person name="Du Z.-J."/>
            <person name="Zhao J.-X."/>
            <person name="Liu X.-J."/>
            <person name="Liu L.-J."/>
        </authorList>
    </citation>
    <scope>NUCLEOTIDE SEQUENCE [LARGE SCALE GENOMIC DNA]</scope>
    <source>
        <strain evidence="2 3">PLHSC7-2</strain>
    </source>
</reference>
<gene>
    <name evidence="2" type="ORF">D1Z90_03305</name>
</gene>
<evidence type="ECO:0000313" key="2">
    <source>
        <dbReference type="EMBL" id="RJG50521.1"/>
    </source>
</evidence>
<keyword evidence="1" id="KW-0732">Signal</keyword>
<keyword evidence="3" id="KW-1185">Reference proteome</keyword>
<dbReference type="Proteomes" id="UP000283255">
    <property type="component" value="Unassembled WGS sequence"/>
</dbReference>
<comment type="caution">
    <text evidence="2">The sequence shown here is derived from an EMBL/GenBank/DDBJ whole genome shotgun (WGS) entry which is preliminary data.</text>
</comment>
<dbReference type="RefSeq" id="WP_119909322.1">
    <property type="nucleotide sequence ID" value="NZ_QZCH01000002.1"/>
</dbReference>
<dbReference type="AlphaFoldDB" id="A0A418YIP4"/>
<evidence type="ECO:0000313" key="3">
    <source>
        <dbReference type="Proteomes" id="UP000283255"/>
    </source>
</evidence>
<evidence type="ECO:0000256" key="1">
    <source>
        <dbReference type="SAM" id="SignalP"/>
    </source>
</evidence>
<sequence length="214" mass="23635">MKKTVLLASLLFTGQLLASESPTQFESFEELQQWQSTQESNNVFQELSAEQKAIIHAQKGASAVICKTTAVPDGFVVISTQETIFSNDCAVGINNAQRIVKLAPQNELQATGESKLTRHNTPAQVQSPLVRVSSSSIVCINSRIPSGYVIIGKTRSLACGSSWNSNSNSYRLTYARHGTHQVCSYSPVPYPYYRNGYYRSSVSCEGQSMQIRRR</sequence>
<proteinExistence type="predicted"/>
<name>A0A418YIP4_9GAMM</name>
<reference evidence="2 3" key="1">
    <citation type="submission" date="2018-09" db="EMBL/GenBank/DDBJ databases">
        <authorList>
            <person name="Wang F."/>
        </authorList>
    </citation>
    <scope>NUCLEOTIDE SEQUENCE [LARGE SCALE GENOMIC DNA]</scope>
    <source>
        <strain evidence="2 3">PLHSC7-2</strain>
    </source>
</reference>
<organism evidence="2 3">
    <name type="scientific">Motilimonas pumila</name>
    <dbReference type="NCBI Taxonomy" id="2303987"/>
    <lineage>
        <taxon>Bacteria</taxon>
        <taxon>Pseudomonadati</taxon>
        <taxon>Pseudomonadota</taxon>
        <taxon>Gammaproteobacteria</taxon>
        <taxon>Alteromonadales</taxon>
        <taxon>Alteromonadales genera incertae sedis</taxon>
        <taxon>Motilimonas</taxon>
    </lineage>
</organism>
<feature type="signal peptide" evidence="1">
    <location>
        <begin position="1"/>
        <end position="18"/>
    </location>
</feature>
<protein>
    <submittedName>
        <fullName evidence="2">Uncharacterized protein</fullName>
    </submittedName>
</protein>
<dbReference type="EMBL" id="QZCH01000002">
    <property type="protein sequence ID" value="RJG50521.1"/>
    <property type="molecule type" value="Genomic_DNA"/>
</dbReference>
<accession>A0A418YIP4</accession>
<feature type="chain" id="PRO_5019378113" evidence="1">
    <location>
        <begin position="19"/>
        <end position="214"/>
    </location>
</feature>